<sequence>MQSTQRPSFPAAPPPPPAHQAIATHIEPTTYARVRALLPGVQYHAGAKCLLLKSEDAALQRLPGTVGLVAAAAPSPSAAAGGPAAAVDLTRLLLQHLGAFVIVKEGLRSDDVKAMVAAAPALQVCDVIIVAAGADAGLASAVASIVDAPVLSVPAAAPGGAWAPPAGGGAPVAVTAADEGVAAAVTAARILRLAATRAMQLQAAAGAGAGAAVPAGAAAAL</sequence>
<dbReference type="OrthoDB" id="10062183at2759"/>
<protein>
    <recommendedName>
        <fullName evidence="4">Phosphoribosylaminoimidazole carboxylase</fullName>
    </recommendedName>
</protein>
<evidence type="ECO:0000313" key="3">
    <source>
        <dbReference type="Proteomes" id="UP000054498"/>
    </source>
</evidence>
<dbReference type="PANTHER" id="PTHR43064">
    <property type="entry name" value="PHOSPHORIBOSYLAMINOIMIDAZOLE CARBOXYLASE-RELATED"/>
    <property type="match status" value="1"/>
</dbReference>
<accession>A0A0D2M248</accession>
<dbReference type="AlphaFoldDB" id="A0A0D2M248"/>
<dbReference type="STRING" id="145388.A0A0D2M248"/>
<dbReference type="Gene3D" id="3.40.50.1970">
    <property type="match status" value="1"/>
</dbReference>
<dbReference type="GeneID" id="25727379"/>
<dbReference type="GO" id="GO:0016787">
    <property type="term" value="F:hydrolase activity"/>
    <property type="evidence" value="ECO:0007669"/>
    <property type="project" value="InterPro"/>
</dbReference>
<keyword evidence="3" id="KW-1185">Reference proteome</keyword>
<evidence type="ECO:0008006" key="4">
    <source>
        <dbReference type="Google" id="ProtNLM"/>
    </source>
</evidence>
<organism evidence="2 3">
    <name type="scientific">Monoraphidium neglectum</name>
    <dbReference type="NCBI Taxonomy" id="145388"/>
    <lineage>
        <taxon>Eukaryota</taxon>
        <taxon>Viridiplantae</taxon>
        <taxon>Chlorophyta</taxon>
        <taxon>core chlorophytes</taxon>
        <taxon>Chlorophyceae</taxon>
        <taxon>CS clade</taxon>
        <taxon>Sphaeropleales</taxon>
        <taxon>Selenastraceae</taxon>
        <taxon>Monoraphidium</taxon>
    </lineage>
</organism>
<dbReference type="RefSeq" id="XP_013896744.1">
    <property type="nucleotide sequence ID" value="XM_014041290.1"/>
</dbReference>
<reference evidence="2 3" key="1">
    <citation type="journal article" date="2013" name="BMC Genomics">
        <title>Reconstruction of the lipid metabolism for the microalga Monoraphidium neglectum from its genome sequence reveals characteristics suitable for biofuel production.</title>
        <authorList>
            <person name="Bogen C."/>
            <person name="Al-Dilaimi A."/>
            <person name="Albersmeier A."/>
            <person name="Wichmann J."/>
            <person name="Grundmann M."/>
            <person name="Rupp O."/>
            <person name="Lauersen K.J."/>
            <person name="Blifernez-Klassen O."/>
            <person name="Kalinowski J."/>
            <person name="Goesmann A."/>
            <person name="Mussgnug J.H."/>
            <person name="Kruse O."/>
        </authorList>
    </citation>
    <scope>NUCLEOTIDE SEQUENCE [LARGE SCALE GENOMIC DNA]</scope>
    <source>
        <strain evidence="2 3">SAG 48.87</strain>
    </source>
</reference>
<dbReference type="Proteomes" id="UP000054498">
    <property type="component" value="Unassembled WGS sequence"/>
</dbReference>
<dbReference type="SUPFAM" id="SSF52255">
    <property type="entry name" value="N5-CAIR mutase (phosphoribosylaminoimidazole carboxylase, PurE)"/>
    <property type="match status" value="1"/>
</dbReference>
<dbReference type="InterPro" id="IPR039476">
    <property type="entry name" value="P2CMN_synthase_LarB"/>
</dbReference>
<gene>
    <name evidence="2" type="ORF">MNEG_10237</name>
</gene>
<dbReference type="PANTHER" id="PTHR43064:SF1">
    <property type="entry name" value="SLL1489 PROTEIN"/>
    <property type="match status" value="1"/>
</dbReference>
<dbReference type="EMBL" id="KK102454">
    <property type="protein sequence ID" value="KIY97724.1"/>
    <property type="molecule type" value="Genomic_DNA"/>
</dbReference>
<evidence type="ECO:0000313" key="2">
    <source>
        <dbReference type="EMBL" id="KIY97724.1"/>
    </source>
</evidence>
<name>A0A0D2M248_9CHLO</name>
<feature type="region of interest" description="Disordered" evidence="1">
    <location>
        <begin position="1"/>
        <end position="21"/>
    </location>
</feature>
<evidence type="ECO:0000256" key="1">
    <source>
        <dbReference type="SAM" id="MobiDB-lite"/>
    </source>
</evidence>
<dbReference type="KEGG" id="mng:MNEG_10237"/>
<proteinExistence type="predicted"/>